<feature type="region of interest" description="Disordered" evidence="1">
    <location>
        <begin position="620"/>
        <end position="661"/>
    </location>
</feature>
<dbReference type="NCBIfam" id="NF012211">
    <property type="entry name" value="tand_rpt_95"/>
    <property type="match status" value="2"/>
</dbReference>
<reference evidence="2 3" key="1">
    <citation type="submission" date="2019-09" db="EMBL/GenBank/DDBJ databases">
        <title>Hydrogenophaga aromatica sp. nov., isolated from a para-xylene-degrading enrichment culture.</title>
        <authorList>
            <person name="Tancsics A."/>
            <person name="Banerjee S."/>
        </authorList>
    </citation>
    <scope>NUCLEOTIDE SEQUENCE [LARGE SCALE GENOMIC DNA]</scope>
    <source>
        <strain evidence="2 3">D2P1</strain>
    </source>
</reference>
<evidence type="ECO:0000313" key="3">
    <source>
        <dbReference type="Proteomes" id="UP000545507"/>
    </source>
</evidence>
<sequence length="700" mass="71036">VVINYTIVDQDGGTDSATHTVNVANQPPVLVDPDPTPGTPGIDPTDPSNLIVPGEDGTAVTVDLDNYFSDPNTGDTLTITPDLSSLPPGVTANYDPVTGELTVTPPVDNAGAVVIPVTVDDGNGGTFTGTITIEPVNPPPLANDDTQAASPEVATVVNLLGNDSDPDGDPLTVSTATLADPSQGTLTEVGGVWTFTSAPGVSGPVVINYTIVDQDGGTDSATHTVNVANQPPVLVDPDPTPGTPGIDPTDPSNLIVPGEDGTAVTVDLDNYFSDPNTGDTLTITPDLSSLPPGVTANYDPVTGELTVTPPVDNAGAVVIPVTVDDGNGGTFTGTITIEPVNPPPLANDDTQAASPEVATVVNLLGNDSDPDGDPLTVSTATLADPSQGTLTEVGGVWTFTSAPGVSGAVVINYTIVDQDGATDSATHTVNVAPSPLPPGPAPAPAPAPVPPLPPAPAPAPEVPDAPVWEGPATSDTSTPAISSQPGSALHVLYAVSEASNERGMFTSSLGSAGLDAGLMGEAMSQRPDSLMFDSSTWVDQVGLIKEPSPGEVQVVAPALHVQHAVRHQPIVMEQGLFVQHAVRASQLESRLRNAIVDAHNSATAGYGSLLDPFALGTSKPDGTAASVAEAEPQPARPQQATARGESEAAPQAAKAVDDAPVQKAVELPRAAQGFRAQVERMAKDRLHGSRPITRSTTVKS</sequence>
<dbReference type="InterPro" id="IPR013783">
    <property type="entry name" value="Ig-like_fold"/>
</dbReference>
<feature type="region of interest" description="Disordered" evidence="1">
    <location>
        <begin position="680"/>
        <end position="700"/>
    </location>
</feature>
<evidence type="ECO:0000313" key="2">
    <source>
        <dbReference type="EMBL" id="NWF48369.1"/>
    </source>
</evidence>
<protein>
    <submittedName>
        <fullName evidence="2">Tandem-95 repeat protein</fullName>
    </submittedName>
</protein>
<feature type="non-terminal residue" evidence="2">
    <location>
        <position position="1"/>
    </location>
</feature>
<dbReference type="EMBL" id="VYGV01000026">
    <property type="protein sequence ID" value="NWF48369.1"/>
    <property type="molecule type" value="Genomic_DNA"/>
</dbReference>
<dbReference type="PANTHER" id="PTHR34720">
    <property type="entry name" value="MICROCYSTIN DEPENDENT PROTEIN"/>
    <property type="match status" value="1"/>
</dbReference>
<dbReference type="Gene3D" id="2.60.40.2810">
    <property type="match status" value="2"/>
</dbReference>
<dbReference type="PANTHER" id="PTHR34720:SF9">
    <property type="entry name" value="BLR4714 PROTEIN"/>
    <property type="match status" value="1"/>
</dbReference>
<feature type="region of interest" description="Disordered" evidence="1">
    <location>
        <begin position="425"/>
        <end position="483"/>
    </location>
</feature>
<dbReference type="Gene3D" id="2.60.40.10">
    <property type="entry name" value="Immunoglobulins"/>
    <property type="match status" value="2"/>
</dbReference>
<dbReference type="Proteomes" id="UP000545507">
    <property type="component" value="Unassembled WGS sequence"/>
</dbReference>
<gene>
    <name evidence="2" type="ORF">F3K02_24395</name>
</gene>
<proteinExistence type="predicted"/>
<comment type="caution">
    <text evidence="2">The sequence shown here is derived from an EMBL/GenBank/DDBJ whole genome shotgun (WGS) entry which is preliminary data.</text>
</comment>
<evidence type="ECO:0000256" key="1">
    <source>
        <dbReference type="SAM" id="MobiDB-lite"/>
    </source>
</evidence>
<dbReference type="Pfam" id="PF17963">
    <property type="entry name" value="Big_9"/>
    <property type="match status" value="4"/>
</dbReference>
<keyword evidence="3" id="KW-1185">Reference proteome</keyword>
<dbReference type="RefSeq" id="WP_177138963.1">
    <property type="nucleotide sequence ID" value="NZ_VYGV01000026.1"/>
</dbReference>
<organism evidence="2 3">
    <name type="scientific">Hydrogenophaga aromaticivorans</name>
    <dbReference type="NCBI Taxonomy" id="2610898"/>
    <lineage>
        <taxon>Bacteria</taxon>
        <taxon>Pseudomonadati</taxon>
        <taxon>Pseudomonadota</taxon>
        <taxon>Betaproteobacteria</taxon>
        <taxon>Burkholderiales</taxon>
        <taxon>Comamonadaceae</taxon>
        <taxon>Hydrogenophaga</taxon>
    </lineage>
</organism>
<dbReference type="AlphaFoldDB" id="A0A7Y8H1Y3"/>
<feature type="compositionally biased region" description="Pro residues" evidence="1">
    <location>
        <begin position="434"/>
        <end position="463"/>
    </location>
</feature>
<name>A0A7Y8H1Y3_9BURK</name>
<accession>A0A7Y8H1Y3</accession>
<feature type="compositionally biased region" description="Polar residues" evidence="1">
    <location>
        <begin position="473"/>
        <end position="483"/>
    </location>
</feature>
<feature type="compositionally biased region" description="Low complexity" evidence="1">
    <location>
        <begin position="648"/>
        <end position="661"/>
    </location>
</feature>